<protein>
    <submittedName>
        <fullName evidence="4">DEP domain-containing protein</fullName>
    </submittedName>
</protein>
<keyword evidence="1" id="KW-0812">Transmembrane</keyword>
<evidence type="ECO:0000313" key="4">
    <source>
        <dbReference type="WBParaSite" id="GPUH_0001081601-mRNA-1"/>
    </source>
</evidence>
<keyword evidence="3" id="KW-1185">Reference proteome</keyword>
<accession>A0A183DQ12</accession>
<evidence type="ECO:0000313" key="2">
    <source>
        <dbReference type="EMBL" id="VDN17928.1"/>
    </source>
</evidence>
<gene>
    <name evidence="2" type="ORF">GPUH_LOCUS10803</name>
</gene>
<dbReference type="AlphaFoldDB" id="A0A183DQ12"/>
<reference evidence="4" key="1">
    <citation type="submission" date="2016-06" db="UniProtKB">
        <authorList>
            <consortium name="WormBaseParasite"/>
        </authorList>
    </citation>
    <scope>IDENTIFICATION</scope>
</reference>
<keyword evidence="1" id="KW-0472">Membrane</keyword>
<reference evidence="2 3" key="2">
    <citation type="submission" date="2018-11" db="EMBL/GenBank/DDBJ databases">
        <authorList>
            <consortium name="Pathogen Informatics"/>
        </authorList>
    </citation>
    <scope>NUCLEOTIDE SEQUENCE [LARGE SCALE GENOMIC DNA]</scope>
</reference>
<dbReference type="WBParaSite" id="GPUH_0001081601-mRNA-1">
    <property type="protein sequence ID" value="GPUH_0001081601-mRNA-1"/>
    <property type="gene ID" value="GPUH_0001081601"/>
</dbReference>
<dbReference type="OrthoDB" id="10042249at2759"/>
<keyword evidence="1" id="KW-1133">Transmembrane helix</keyword>
<proteinExistence type="predicted"/>
<dbReference type="Proteomes" id="UP000271098">
    <property type="component" value="Unassembled WGS sequence"/>
</dbReference>
<feature type="transmembrane region" description="Helical" evidence="1">
    <location>
        <begin position="12"/>
        <end position="33"/>
    </location>
</feature>
<name>A0A183DQ12_9BILA</name>
<sequence length="171" mass="20027">MYITCICIYIRIYIYIYIYVCWIGGCILDWGLYTGLELTDCFVQCTSAEANKPYILTLNDLSTTRNDGTPRRSRMRNITTETFATLNKPQPMFCEHKPKLSMYSNWQQSTVDSEEAKLNLLYMSTCSTKPRMGVKQLWRYTTALREMGVLKVTHSSFWDYSNKARDFCITF</sequence>
<evidence type="ECO:0000313" key="3">
    <source>
        <dbReference type="Proteomes" id="UP000271098"/>
    </source>
</evidence>
<evidence type="ECO:0000256" key="1">
    <source>
        <dbReference type="SAM" id="Phobius"/>
    </source>
</evidence>
<dbReference type="EMBL" id="UYRT01078161">
    <property type="protein sequence ID" value="VDN17928.1"/>
    <property type="molecule type" value="Genomic_DNA"/>
</dbReference>
<organism evidence="4">
    <name type="scientific">Gongylonema pulchrum</name>
    <dbReference type="NCBI Taxonomy" id="637853"/>
    <lineage>
        <taxon>Eukaryota</taxon>
        <taxon>Metazoa</taxon>
        <taxon>Ecdysozoa</taxon>
        <taxon>Nematoda</taxon>
        <taxon>Chromadorea</taxon>
        <taxon>Rhabditida</taxon>
        <taxon>Spirurina</taxon>
        <taxon>Spiruromorpha</taxon>
        <taxon>Spiruroidea</taxon>
        <taxon>Gongylonematidae</taxon>
        <taxon>Gongylonema</taxon>
    </lineage>
</organism>